<dbReference type="Proteomes" id="UP000240009">
    <property type="component" value="Unassembled WGS sequence"/>
</dbReference>
<dbReference type="Pfam" id="PF13937">
    <property type="entry name" value="DUF4212"/>
    <property type="match status" value="1"/>
</dbReference>
<comment type="caution">
    <text evidence="3">The sequence shown here is derived from an EMBL/GenBank/DDBJ whole genome shotgun (WGS) entry which is preliminary data.</text>
</comment>
<name>A0A2S8FY31_9BACT</name>
<organism evidence="3 4">
    <name type="scientific">Blastopirellula marina</name>
    <dbReference type="NCBI Taxonomy" id="124"/>
    <lineage>
        <taxon>Bacteria</taxon>
        <taxon>Pseudomonadati</taxon>
        <taxon>Planctomycetota</taxon>
        <taxon>Planctomycetia</taxon>
        <taxon>Pirellulales</taxon>
        <taxon>Pirellulaceae</taxon>
        <taxon>Blastopirellula</taxon>
    </lineage>
</organism>
<feature type="transmembrane region" description="Helical" evidence="1">
    <location>
        <begin position="66"/>
        <end position="83"/>
    </location>
</feature>
<accession>A0A2S8FY31</accession>
<evidence type="ECO:0000313" key="3">
    <source>
        <dbReference type="EMBL" id="PQO36744.1"/>
    </source>
</evidence>
<feature type="transmembrane region" description="Helical" evidence="1">
    <location>
        <begin position="21"/>
        <end position="46"/>
    </location>
</feature>
<dbReference type="RefSeq" id="WP_105350988.1">
    <property type="nucleotide sequence ID" value="NZ_PUIA01000017.1"/>
</dbReference>
<proteinExistence type="predicted"/>
<dbReference type="NCBIfam" id="TIGR03647">
    <property type="entry name" value="Na_symport_sm"/>
    <property type="match status" value="1"/>
</dbReference>
<keyword evidence="1" id="KW-1133">Transmembrane helix</keyword>
<gene>
    <name evidence="3" type="ORF">C5Y96_06135</name>
</gene>
<evidence type="ECO:0000259" key="2">
    <source>
        <dbReference type="Pfam" id="PF13937"/>
    </source>
</evidence>
<dbReference type="InterPro" id="IPR019886">
    <property type="entry name" value="Na_symporter_ssu"/>
</dbReference>
<evidence type="ECO:0000313" key="4">
    <source>
        <dbReference type="Proteomes" id="UP000240009"/>
    </source>
</evidence>
<sequence length="91" mass="10620">MSSPPPSSRPEPKVAYWRQNLMVISVLLTIWAFVAFGCSIFFIEWLNQFQIGNLPLGFWFAQQGSMYVFLVLILVYALVMDYLDRKHDVKE</sequence>
<dbReference type="OrthoDB" id="9797746at2"/>
<protein>
    <submittedName>
        <fullName evidence="3">DUF4212 domain-containing protein</fullName>
    </submittedName>
</protein>
<dbReference type="EMBL" id="PUIA01000017">
    <property type="protein sequence ID" value="PQO36744.1"/>
    <property type="molecule type" value="Genomic_DNA"/>
</dbReference>
<keyword evidence="1" id="KW-0472">Membrane</keyword>
<feature type="domain" description="Sodium symporter small subunit" evidence="2">
    <location>
        <begin position="15"/>
        <end position="89"/>
    </location>
</feature>
<dbReference type="AlphaFoldDB" id="A0A2S8FY31"/>
<reference evidence="3 4" key="1">
    <citation type="submission" date="2018-02" db="EMBL/GenBank/DDBJ databases">
        <title>Comparative genomes isolates from brazilian mangrove.</title>
        <authorList>
            <person name="Araujo J.E."/>
            <person name="Taketani R.G."/>
            <person name="Silva M.C.P."/>
            <person name="Loureco M.V."/>
            <person name="Andreote F.D."/>
        </authorList>
    </citation>
    <scope>NUCLEOTIDE SEQUENCE [LARGE SCALE GENOMIC DNA]</scope>
    <source>
        <strain evidence="3 4">HEX-2 MGV</strain>
    </source>
</reference>
<evidence type="ECO:0000256" key="1">
    <source>
        <dbReference type="SAM" id="Phobius"/>
    </source>
</evidence>
<keyword evidence="1" id="KW-0812">Transmembrane</keyword>